<dbReference type="SUPFAM" id="SSF58104">
    <property type="entry name" value="Methyl-accepting chemotaxis protein (MCP) signaling domain"/>
    <property type="match status" value="1"/>
</dbReference>
<name>A0A841KZK7_9FIRM</name>
<dbReference type="PANTHER" id="PTHR32089:SF112">
    <property type="entry name" value="LYSOZYME-LIKE PROTEIN-RELATED"/>
    <property type="match status" value="1"/>
</dbReference>
<dbReference type="PROSITE" id="PS50111">
    <property type="entry name" value="CHEMOTAXIS_TRANSDUC_2"/>
    <property type="match status" value="1"/>
</dbReference>
<dbReference type="InterPro" id="IPR004089">
    <property type="entry name" value="MCPsignal_dom"/>
</dbReference>
<evidence type="ECO:0000256" key="5">
    <source>
        <dbReference type="ARBA" id="ARBA00022989"/>
    </source>
</evidence>
<dbReference type="SMART" id="SM00304">
    <property type="entry name" value="HAMP"/>
    <property type="match status" value="1"/>
</dbReference>
<dbReference type="CDD" id="cd12912">
    <property type="entry name" value="PDC2_MCP_like"/>
    <property type="match status" value="1"/>
</dbReference>
<evidence type="ECO:0000256" key="7">
    <source>
        <dbReference type="ARBA" id="ARBA00023224"/>
    </source>
</evidence>
<evidence type="ECO:0000256" key="9">
    <source>
        <dbReference type="PROSITE-ProRule" id="PRU00284"/>
    </source>
</evidence>
<keyword evidence="6" id="KW-0472">Membrane</keyword>
<dbReference type="RefSeq" id="WP_184312248.1">
    <property type="nucleotide sequence ID" value="NZ_JACHEN010000027.1"/>
</dbReference>
<evidence type="ECO:0000256" key="2">
    <source>
        <dbReference type="ARBA" id="ARBA00022475"/>
    </source>
</evidence>
<keyword evidence="7 9" id="KW-0807">Transducer</keyword>
<feature type="domain" description="HAMP" evidence="11">
    <location>
        <begin position="300"/>
        <end position="352"/>
    </location>
</feature>
<dbReference type="Pfam" id="PF00015">
    <property type="entry name" value="MCPsignal"/>
    <property type="match status" value="1"/>
</dbReference>
<organism evidence="12 13">
    <name type="scientific">Anaerosolibacter carboniphilus</name>
    <dbReference type="NCBI Taxonomy" id="1417629"/>
    <lineage>
        <taxon>Bacteria</taxon>
        <taxon>Bacillati</taxon>
        <taxon>Bacillota</taxon>
        <taxon>Clostridia</taxon>
        <taxon>Peptostreptococcales</taxon>
        <taxon>Thermotaleaceae</taxon>
        <taxon>Anaerosolibacter</taxon>
    </lineage>
</organism>
<evidence type="ECO:0000313" key="12">
    <source>
        <dbReference type="EMBL" id="MBB6217758.1"/>
    </source>
</evidence>
<protein>
    <submittedName>
        <fullName evidence="12">Methyl-accepting chemotaxis protein</fullName>
    </submittedName>
</protein>
<dbReference type="GO" id="GO:0005886">
    <property type="term" value="C:plasma membrane"/>
    <property type="evidence" value="ECO:0007669"/>
    <property type="project" value="UniProtKB-SubCell"/>
</dbReference>
<dbReference type="CDD" id="cd11386">
    <property type="entry name" value="MCP_signal"/>
    <property type="match status" value="1"/>
</dbReference>
<dbReference type="Pfam" id="PF00672">
    <property type="entry name" value="HAMP"/>
    <property type="match status" value="1"/>
</dbReference>
<dbReference type="SMART" id="SM00283">
    <property type="entry name" value="MA"/>
    <property type="match status" value="1"/>
</dbReference>
<dbReference type="GO" id="GO:0007165">
    <property type="term" value="P:signal transduction"/>
    <property type="evidence" value="ECO:0007669"/>
    <property type="project" value="UniProtKB-KW"/>
</dbReference>
<reference evidence="12 13" key="1">
    <citation type="submission" date="2020-08" db="EMBL/GenBank/DDBJ databases">
        <title>Genomic Encyclopedia of Type Strains, Phase IV (KMG-IV): sequencing the most valuable type-strain genomes for metagenomic binning, comparative biology and taxonomic classification.</title>
        <authorList>
            <person name="Goeker M."/>
        </authorList>
    </citation>
    <scope>NUCLEOTIDE SEQUENCE [LARGE SCALE GENOMIC DNA]</scope>
    <source>
        <strain evidence="12 13">DSM 103526</strain>
    </source>
</reference>
<keyword evidence="5" id="KW-1133">Transmembrane helix</keyword>
<dbReference type="PROSITE" id="PS50885">
    <property type="entry name" value="HAMP"/>
    <property type="match status" value="1"/>
</dbReference>
<evidence type="ECO:0000313" key="13">
    <source>
        <dbReference type="Proteomes" id="UP000579281"/>
    </source>
</evidence>
<proteinExistence type="inferred from homology"/>
<sequence>MFKQIKLSTKFISLLVVLILISVSAIGYISARTQVTLIKENLTYTTTELVKGLSDQIDSFLQANVALLEGISNLDDIRLYNAEDQKHVLETLNKRYHNFAVLYVTDITGLQVARSDGKTQFDNLSDRDYFTGVISQKKTIISDVLISKTTGKPAVVIASPIFNPSGELIGILGGTLDLSAIEEMRKPITIGKTGYAFVTDSKGQILAHKDQPLVDERKDVSDIPTVAKALNGQTGAENYIYNDSKVFGSYTSVPSVGWAVVVRQSDQEAYDPVAKAQRNTLILVGIILSLAAAIGYAFSKYTMKPLSTLNEAAKQLAQGNLAYSFQVSTKDEIGELADSFTEMKNNLKNLIQHVVLASDNVSNTANGVLFSSQQAGQVATQISEAINDLALGSDDQAKSVQTTSVAINSIVRSIDEIADSSTHSYESASKAADLVKDGTQIVEDQEIKMVQSTKAVNNVSDIIFTLNDKALQISQIIEVIQGISEQTNLLALNAAIEAARAGEQGRGFAVVADEVRKLAEESQISTGKIQDIIKDIQHATNTAVDTVKSATDAIGAQSVSVQNTSKVFQQILDVVDMITDQVKEITQATSLVKGEGQSILQEVESISAISQQTAASTEEVTASTEEQTASILYIVEEIEKLNQLSTELKQSISIFKL</sequence>
<evidence type="ECO:0000256" key="6">
    <source>
        <dbReference type="ARBA" id="ARBA00023136"/>
    </source>
</evidence>
<comment type="caution">
    <text evidence="12">The sequence shown here is derived from an EMBL/GenBank/DDBJ whole genome shotgun (WGS) entry which is preliminary data.</text>
</comment>
<dbReference type="Pfam" id="PF02743">
    <property type="entry name" value="dCache_1"/>
    <property type="match status" value="1"/>
</dbReference>
<keyword evidence="4" id="KW-0812">Transmembrane</keyword>
<dbReference type="SUPFAM" id="SSF103190">
    <property type="entry name" value="Sensory domain-like"/>
    <property type="match status" value="1"/>
</dbReference>
<dbReference type="Proteomes" id="UP000579281">
    <property type="component" value="Unassembled WGS sequence"/>
</dbReference>
<dbReference type="CDD" id="cd12914">
    <property type="entry name" value="PDC1_DGC_like"/>
    <property type="match status" value="1"/>
</dbReference>
<evidence type="ECO:0000256" key="4">
    <source>
        <dbReference type="ARBA" id="ARBA00022692"/>
    </source>
</evidence>
<evidence type="ECO:0000256" key="1">
    <source>
        <dbReference type="ARBA" id="ARBA00004651"/>
    </source>
</evidence>
<dbReference type="EMBL" id="JACHEN010000027">
    <property type="protein sequence ID" value="MBB6217758.1"/>
    <property type="molecule type" value="Genomic_DNA"/>
</dbReference>
<dbReference type="Gene3D" id="6.10.340.10">
    <property type="match status" value="1"/>
</dbReference>
<gene>
    <name evidence="12" type="ORF">HNQ80_003881</name>
</gene>
<keyword evidence="2" id="KW-1003">Cell membrane</keyword>
<evidence type="ECO:0000259" key="10">
    <source>
        <dbReference type="PROSITE" id="PS50111"/>
    </source>
</evidence>
<comment type="similarity">
    <text evidence="8">Belongs to the methyl-accepting chemotaxis (MCP) protein family.</text>
</comment>
<dbReference type="GO" id="GO:0006935">
    <property type="term" value="P:chemotaxis"/>
    <property type="evidence" value="ECO:0007669"/>
    <property type="project" value="UniProtKB-KW"/>
</dbReference>
<feature type="domain" description="Methyl-accepting transducer" evidence="10">
    <location>
        <begin position="371"/>
        <end position="628"/>
    </location>
</feature>
<comment type="subcellular location">
    <subcellularLocation>
        <location evidence="1">Cell membrane</location>
        <topology evidence="1">Multi-pass membrane protein</topology>
    </subcellularLocation>
</comment>
<evidence type="ECO:0000256" key="8">
    <source>
        <dbReference type="ARBA" id="ARBA00029447"/>
    </source>
</evidence>
<dbReference type="Gene3D" id="1.10.287.950">
    <property type="entry name" value="Methyl-accepting chemotaxis protein"/>
    <property type="match status" value="1"/>
</dbReference>
<keyword evidence="3" id="KW-0145">Chemotaxis</keyword>
<dbReference type="InterPro" id="IPR003660">
    <property type="entry name" value="HAMP_dom"/>
</dbReference>
<accession>A0A841KZK7</accession>
<keyword evidence="13" id="KW-1185">Reference proteome</keyword>
<dbReference type="CDD" id="cd06225">
    <property type="entry name" value="HAMP"/>
    <property type="match status" value="1"/>
</dbReference>
<dbReference type="PANTHER" id="PTHR32089">
    <property type="entry name" value="METHYL-ACCEPTING CHEMOTAXIS PROTEIN MCPB"/>
    <property type="match status" value="1"/>
</dbReference>
<dbReference type="InterPro" id="IPR033479">
    <property type="entry name" value="dCache_1"/>
</dbReference>
<dbReference type="InterPro" id="IPR029151">
    <property type="entry name" value="Sensor-like_sf"/>
</dbReference>
<evidence type="ECO:0000256" key="3">
    <source>
        <dbReference type="ARBA" id="ARBA00022500"/>
    </source>
</evidence>
<evidence type="ECO:0000259" key="11">
    <source>
        <dbReference type="PROSITE" id="PS50885"/>
    </source>
</evidence>
<dbReference type="Gene3D" id="3.30.450.20">
    <property type="entry name" value="PAS domain"/>
    <property type="match status" value="1"/>
</dbReference>
<dbReference type="AlphaFoldDB" id="A0A841KZK7"/>